<organism evidence="4 5">
    <name type="scientific">Shouchella lehensis G1</name>
    <dbReference type="NCBI Taxonomy" id="1246626"/>
    <lineage>
        <taxon>Bacteria</taxon>
        <taxon>Bacillati</taxon>
        <taxon>Bacillota</taxon>
        <taxon>Bacilli</taxon>
        <taxon>Bacillales</taxon>
        <taxon>Bacillaceae</taxon>
        <taxon>Shouchella</taxon>
    </lineage>
</organism>
<feature type="DNA-binding region" description="H-T-H motif" evidence="2">
    <location>
        <begin position="35"/>
        <end position="54"/>
    </location>
</feature>
<dbReference type="Pfam" id="PF00440">
    <property type="entry name" value="TetR_N"/>
    <property type="match status" value="1"/>
</dbReference>
<evidence type="ECO:0000256" key="2">
    <source>
        <dbReference type="PROSITE-ProRule" id="PRU00335"/>
    </source>
</evidence>
<dbReference type="AlphaFoldDB" id="A0A060LNY1"/>
<dbReference type="eggNOG" id="COG1309">
    <property type="taxonomic scope" value="Bacteria"/>
</dbReference>
<proteinExistence type="predicted"/>
<dbReference type="KEGG" id="ble:BleG1_0428"/>
<sequence length="200" mass="23384">MNDHGLREKKKMETRQALAESAFQLAKEHGVENFIIEDIVQKAGYSRRTFANYFSCKEEAIANALTLLHSPLDFRYTVTEESLSPIDAIHFFIKHRFSLEILNRLHELVCLSKHHSTLRLYVNALLQEVQNYAKQGMIEKFGEAYPTSYYHLLMGAIFSALLPLFEEEISIQFPLTDQLTENQFFHYIDQIFEQLREGFN</sequence>
<evidence type="ECO:0000313" key="4">
    <source>
        <dbReference type="EMBL" id="AIC93036.1"/>
    </source>
</evidence>
<dbReference type="HOGENOM" id="CLU_069356_2_3_9"/>
<dbReference type="PROSITE" id="PS50977">
    <property type="entry name" value="HTH_TETR_2"/>
    <property type="match status" value="1"/>
</dbReference>
<evidence type="ECO:0000259" key="3">
    <source>
        <dbReference type="PROSITE" id="PS50977"/>
    </source>
</evidence>
<protein>
    <submittedName>
        <fullName evidence="4">TetR family transcriptional regulator</fullName>
    </submittedName>
</protein>
<dbReference type="OrthoDB" id="8688418at2"/>
<gene>
    <name evidence="4" type="ORF">BleG1_0428</name>
</gene>
<reference evidence="4 5" key="1">
    <citation type="journal article" date="2014" name="Gene">
        <title>A comparative genomic analysis of the alkalitolerant soil bacterium Bacillus lehensis G1.</title>
        <authorList>
            <person name="Noor Y.M."/>
            <person name="Samsulrizal N.H."/>
            <person name="Jema'on N.A."/>
            <person name="Low K.O."/>
            <person name="Ramli A.N."/>
            <person name="Alias N.I."/>
            <person name="Damis S.I."/>
            <person name="Fuzi S.F."/>
            <person name="Isa M.N."/>
            <person name="Murad A.M."/>
            <person name="Raih M.F."/>
            <person name="Bakar F.D."/>
            <person name="Najimudin N."/>
            <person name="Mahadi N.M."/>
            <person name="Illias R.M."/>
        </authorList>
    </citation>
    <scope>NUCLEOTIDE SEQUENCE [LARGE SCALE GENOMIC DNA]</scope>
    <source>
        <strain evidence="4 5">G1</strain>
    </source>
</reference>
<evidence type="ECO:0000313" key="5">
    <source>
        <dbReference type="Proteomes" id="UP000027142"/>
    </source>
</evidence>
<dbReference type="GO" id="GO:0003677">
    <property type="term" value="F:DNA binding"/>
    <property type="evidence" value="ECO:0007669"/>
    <property type="project" value="UniProtKB-UniRule"/>
</dbReference>
<feature type="domain" description="HTH tetR-type" evidence="3">
    <location>
        <begin position="12"/>
        <end position="72"/>
    </location>
</feature>
<dbReference type="PATRIC" id="fig|1246626.3.peg.417"/>
<accession>A0A060LNY1</accession>
<dbReference type="InterPro" id="IPR009057">
    <property type="entry name" value="Homeodomain-like_sf"/>
</dbReference>
<dbReference type="EMBL" id="CP003923">
    <property type="protein sequence ID" value="AIC93036.1"/>
    <property type="molecule type" value="Genomic_DNA"/>
</dbReference>
<dbReference type="RefSeq" id="WP_038476655.1">
    <property type="nucleotide sequence ID" value="NZ_CP003923.1"/>
</dbReference>
<keyword evidence="1 2" id="KW-0238">DNA-binding</keyword>
<dbReference type="Proteomes" id="UP000027142">
    <property type="component" value="Chromosome"/>
</dbReference>
<dbReference type="InterPro" id="IPR001647">
    <property type="entry name" value="HTH_TetR"/>
</dbReference>
<evidence type="ECO:0000256" key="1">
    <source>
        <dbReference type="ARBA" id="ARBA00023125"/>
    </source>
</evidence>
<dbReference type="Gene3D" id="1.10.357.10">
    <property type="entry name" value="Tetracycline Repressor, domain 2"/>
    <property type="match status" value="1"/>
</dbReference>
<keyword evidence="5" id="KW-1185">Reference proteome</keyword>
<dbReference type="STRING" id="1246626.BleG1_0428"/>
<name>A0A060LNY1_9BACI</name>
<dbReference type="SUPFAM" id="SSF46689">
    <property type="entry name" value="Homeodomain-like"/>
    <property type="match status" value="1"/>
</dbReference>